<proteinExistence type="predicted"/>
<dbReference type="EMBL" id="BMAR01000084">
    <property type="protein sequence ID" value="GFR53042.1"/>
    <property type="molecule type" value="Genomic_DNA"/>
</dbReference>
<dbReference type="PANTHER" id="PTHR12241:SF155">
    <property type="entry name" value="TUBULIN-TYROSINE LIGASE FAMILY PROTEIN"/>
    <property type="match status" value="1"/>
</dbReference>
<feature type="compositionally biased region" description="Low complexity" evidence="4">
    <location>
        <begin position="247"/>
        <end position="266"/>
    </location>
</feature>
<accession>A0AAD3E522</accession>
<evidence type="ECO:0000313" key="6">
    <source>
        <dbReference type="Proteomes" id="UP001054857"/>
    </source>
</evidence>
<reference evidence="5 6" key="1">
    <citation type="journal article" date="2021" name="Sci. Rep.">
        <title>Genome sequencing of the multicellular alga Astrephomene provides insights into convergent evolution of germ-soma differentiation.</title>
        <authorList>
            <person name="Yamashita S."/>
            <person name="Yamamoto K."/>
            <person name="Matsuzaki R."/>
            <person name="Suzuki S."/>
            <person name="Yamaguchi H."/>
            <person name="Hirooka S."/>
            <person name="Minakuchi Y."/>
            <person name="Miyagishima S."/>
            <person name="Kawachi M."/>
            <person name="Toyoda A."/>
            <person name="Nozaki H."/>
        </authorList>
    </citation>
    <scope>NUCLEOTIDE SEQUENCE [LARGE SCALE GENOMIC DNA]</scope>
    <source>
        <strain evidence="5 6">NIES-4017</strain>
    </source>
</reference>
<feature type="region of interest" description="Disordered" evidence="4">
    <location>
        <begin position="247"/>
        <end position="267"/>
    </location>
</feature>
<dbReference type="GO" id="GO:0070740">
    <property type="term" value="F:tubulin-glutamic acid ligase activity"/>
    <property type="evidence" value="ECO:0007669"/>
    <property type="project" value="TreeGrafter"/>
</dbReference>
<dbReference type="SUPFAM" id="SSF56059">
    <property type="entry name" value="Glutathione synthetase ATP-binding domain-like"/>
    <property type="match status" value="1"/>
</dbReference>
<keyword evidence="6" id="KW-1185">Reference proteome</keyword>
<dbReference type="InterPro" id="IPR004344">
    <property type="entry name" value="TTL/TTLL_fam"/>
</dbReference>
<dbReference type="PANTHER" id="PTHR12241">
    <property type="entry name" value="TUBULIN POLYGLUTAMYLASE"/>
    <property type="match status" value="1"/>
</dbReference>
<evidence type="ECO:0000256" key="3">
    <source>
        <dbReference type="ARBA" id="ARBA00022840"/>
    </source>
</evidence>
<evidence type="ECO:0000256" key="4">
    <source>
        <dbReference type="SAM" id="MobiDB-lite"/>
    </source>
</evidence>
<comment type="caution">
    <text evidence="5">The sequence shown here is derived from an EMBL/GenBank/DDBJ whole genome shotgun (WGS) entry which is preliminary data.</text>
</comment>
<feature type="non-terminal residue" evidence="5">
    <location>
        <position position="510"/>
    </location>
</feature>
<evidence type="ECO:0000256" key="2">
    <source>
        <dbReference type="ARBA" id="ARBA00022741"/>
    </source>
</evidence>
<sequence length="510" mass="53886">HGNCLNSAYVYLTRIIVVGLNNGTGMRAVLFRSHAWASRVVSPRKQISTHAASISTANVMLNCASTYLYALPVRPNGNPVLGPSDWDDYSLWVGAFSARGEGKWAATQEREVREYGLEFRQAGPGGRVLLRFDEPTRSAFHNKVRLFRRLTAARVDCIPPTVFSPSEARKAMAASPPGTVWFYKKAKASRGQGVFPITSLDQLPPEELQEAEAAAAETAKVAEASSAAPAAAVPSAATLEAAASCPSGGASSPTATSGNNSNACSSGSGGIFQQQVPRMLLCADGRKFDLRVLVVVGPGRRAWLHRTLYLRIATAPFSSGADLSRAAQCTNISQGGAVHAVRGGAGGGVGCAGFDLEGESLLPEYDVVLRNVCDATRDVIGATYDILPGPSSEPVAATMTSTTTTVTIPQEAVQHHHKAVQSQPALRQQGDGRDAIHYFGFDYMLDEQLKPWLLEVNSTPRLVNCNNAGTGGAVHEALVEMLYGIVEPYLDGGAAGAVGQHAGGWLPVFP</sequence>
<dbReference type="GO" id="GO:0005524">
    <property type="term" value="F:ATP binding"/>
    <property type="evidence" value="ECO:0007669"/>
    <property type="project" value="UniProtKB-KW"/>
</dbReference>
<dbReference type="GO" id="GO:0000226">
    <property type="term" value="P:microtubule cytoskeleton organization"/>
    <property type="evidence" value="ECO:0007669"/>
    <property type="project" value="TreeGrafter"/>
</dbReference>
<protein>
    <submittedName>
        <fullName evidence="5">Uncharacterized protein</fullName>
    </submittedName>
</protein>
<dbReference type="GO" id="GO:0015631">
    <property type="term" value="F:tubulin binding"/>
    <property type="evidence" value="ECO:0007669"/>
    <property type="project" value="TreeGrafter"/>
</dbReference>
<dbReference type="AlphaFoldDB" id="A0AAD3E522"/>
<dbReference type="GO" id="GO:0036064">
    <property type="term" value="C:ciliary basal body"/>
    <property type="evidence" value="ECO:0007669"/>
    <property type="project" value="TreeGrafter"/>
</dbReference>
<keyword evidence="2" id="KW-0547">Nucleotide-binding</keyword>
<keyword evidence="3" id="KW-0067">ATP-binding</keyword>
<dbReference type="Gene3D" id="3.30.470.20">
    <property type="entry name" value="ATP-grasp fold, B domain"/>
    <property type="match status" value="1"/>
</dbReference>
<evidence type="ECO:0000313" key="5">
    <source>
        <dbReference type="EMBL" id="GFR53042.1"/>
    </source>
</evidence>
<gene>
    <name evidence="5" type="ORF">Agub_g15742</name>
</gene>
<organism evidence="5 6">
    <name type="scientific">Astrephomene gubernaculifera</name>
    <dbReference type="NCBI Taxonomy" id="47775"/>
    <lineage>
        <taxon>Eukaryota</taxon>
        <taxon>Viridiplantae</taxon>
        <taxon>Chlorophyta</taxon>
        <taxon>core chlorophytes</taxon>
        <taxon>Chlorophyceae</taxon>
        <taxon>CS clade</taxon>
        <taxon>Chlamydomonadales</taxon>
        <taxon>Astrephomenaceae</taxon>
        <taxon>Astrephomene</taxon>
    </lineage>
</organism>
<keyword evidence="1" id="KW-0436">Ligase</keyword>
<evidence type="ECO:0000256" key="1">
    <source>
        <dbReference type="ARBA" id="ARBA00022598"/>
    </source>
</evidence>
<name>A0AAD3E522_9CHLO</name>
<dbReference type="Proteomes" id="UP001054857">
    <property type="component" value="Unassembled WGS sequence"/>
</dbReference>
<dbReference type="Pfam" id="PF03133">
    <property type="entry name" value="TTL"/>
    <property type="match status" value="2"/>
</dbReference>